<evidence type="ECO:0000313" key="1">
    <source>
        <dbReference type="EMBL" id="KAI5062474.1"/>
    </source>
</evidence>
<protein>
    <submittedName>
        <fullName evidence="1">Uncharacterized protein</fullName>
    </submittedName>
</protein>
<sequence length="137" mass="15455">MMQGNSLLVEALDTQVIDDRERGKECDGKIENLIRDVDAKQKSTVECQIIMWEVTKVVEGENFGFEVSKTLMWIKNVQFNFQDVFIVKIVGDQIDYLADLGSNLFDRSCNDSIQLGGCQMQIFEGSEAGFTSPIMSK</sequence>
<comment type="caution">
    <text evidence="1">The sequence shown here is derived from an EMBL/GenBank/DDBJ whole genome shotgun (WGS) entry which is preliminary data.</text>
</comment>
<gene>
    <name evidence="1" type="ORF">GOP47_0023013</name>
</gene>
<reference evidence="1" key="1">
    <citation type="submission" date="2021-01" db="EMBL/GenBank/DDBJ databases">
        <title>Adiantum capillus-veneris genome.</title>
        <authorList>
            <person name="Fang Y."/>
            <person name="Liao Q."/>
        </authorList>
    </citation>
    <scope>NUCLEOTIDE SEQUENCE</scope>
    <source>
        <strain evidence="1">H3</strain>
        <tissue evidence="1">Leaf</tissue>
    </source>
</reference>
<name>A0A9D4U8F9_ADICA</name>
<dbReference type="EMBL" id="JABFUD020000022">
    <property type="protein sequence ID" value="KAI5062474.1"/>
    <property type="molecule type" value="Genomic_DNA"/>
</dbReference>
<proteinExistence type="predicted"/>
<organism evidence="1 2">
    <name type="scientific">Adiantum capillus-veneris</name>
    <name type="common">Maidenhair fern</name>
    <dbReference type="NCBI Taxonomy" id="13818"/>
    <lineage>
        <taxon>Eukaryota</taxon>
        <taxon>Viridiplantae</taxon>
        <taxon>Streptophyta</taxon>
        <taxon>Embryophyta</taxon>
        <taxon>Tracheophyta</taxon>
        <taxon>Polypodiopsida</taxon>
        <taxon>Polypodiidae</taxon>
        <taxon>Polypodiales</taxon>
        <taxon>Pteridineae</taxon>
        <taxon>Pteridaceae</taxon>
        <taxon>Vittarioideae</taxon>
        <taxon>Adiantum</taxon>
    </lineage>
</organism>
<dbReference type="Proteomes" id="UP000886520">
    <property type="component" value="Chromosome 22"/>
</dbReference>
<dbReference type="AlphaFoldDB" id="A0A9D4U8F9"/>
<accession>A0A9D4U8F9</accession>
<keyword evidence="2" id="KW-1185">Reference proteome</keyword>
<evidence type="ECO:0000313" key="2">
    <source>
        <dbReference type="Proteomes" id="UP000886520"/>
    </source>
</evidence>